<dbReference type="AlphaFoldDB" id="A0A5C3NYG1"/>
<name>A0A5C3NYG1_9APHY</name>
<dbReference type="Proteomes" id="UP000308197">
    <property type="component" value="Unassembled WGS sequence"/>
</dbReference>
<feature type="region of interest" description="Disordered" evidence="1">
    <location>
        <begin position="48"/>
        <end position="67"/>
    </location>
</feature>
<feature type="region of interest" description="Disordered" evidence="1">
    <location>
        <begin position="123"/>
        <end position="156"/>
    </location>
</feature>
<evidence type="ECO:0000313" key="2">
    <source>
        <dbReference type="EMBL" id="TFK81567.1"/>
    </source>
</evidence>
<dbReference type="InParanoid" id="A0A5C3NYG1"/>
<proteinExistence type="predicted"/>
<organism evidence="2 3">
    <name type="scientific">Polyporus arcularius HHB13444</name>
    <dbReference type="NCBI Taxonomy" id="1314778"/>
    <lineage>
        <taxon>Eukaryota</taxon>
        <taxon>Fungi</taxon>
        <taxon>Dikarya</taxon>
        <taxon>Basidiomycota</taxon>
        <taxon>Agaricomycotina</taxon>
        <taxon>Agaricomycetes</taxon>
        <taxon>Polyporales</taxon>
        <taxon>Polyporaceae</taxon>
        <taxon>Polyporus</taxon>
    </lineage>
</organism>
<accession>A0A5C3NYG1</accession>
<evidence type="ECO:0000313" key="3">
    <source>
        <dbReference type="Proteomes" id="UP000308197"/>
    </source>
</evidence>
<reference evidence="2 3" key="1">
    <citation type="journal article" date="2019" name="Nat. Ecol. Evol.">
        <title>Megaphylogeny resolves global patterns of mushroom evolution.</title>
        <authorList>
            <person name="Varga T."/>
            <person name="Krizsan K."/>
            <person name="Foldi C."/>
            <person name="Dima B."/>
            <person name="Sanchez-Garcia M."/>
            <person name="Sanchez-Ramirez S."/>
            <person name="Szollosi G.J."/>
            <person name="Szarkandi J.G."/>
            <person name="Papp V."/>
            <person name="Albert L."/>
            <person name="Andreopoulos W."/>
            <person name="Angelini C."/>
            <person name="Antonin V."/>
            <person name="Barry K.W."/>
            <person name="Bougher N.L."/>
            <person name="Buchanan P."/>
            <person name="Buyck B."/>
            <person name="Bense V."/>
            <person name="Catcheside P."/>
            <person name="Chovatia M."/>
            <person name="Cooper J."/>
            <person name="Damon W."/>
            <person name="Desjardin D."/>
            <person name="Finy P."/>
            <person name="Geml J."/>
            <person name="Haridas S."/>
            <person name="Hughes K."/>
            <person name="Justo A."/>
            <person name="Karasinski D."/>
            <person name="Kautmanova I."/>
            <person name="Kiss B."/>
            <person name="Kocsube S."/>
            <person name="Kotiranta H."/>
            <person name="LaButti K.M."/>
            <person name="Lechner B.E."/>
            <person name="Liimatainen K."/>
            <person name="Lipzen A."/>
            <person name="Lukacs Z."/>
            <person name="Mihaltcheva S."/>
            <person name="Morgado L.N."/>
            <person name="Niskanen T."/>
            <person name="Noordeloos M.E."/>
            <person name="Ohm R.A."/>
            <person name="Ortiz-Santana B."/>
            <person name="Ovrebo C."/>
            <person name="Racz N."/>
            <person name="Riley R."/>
            <person name="Savchenko A."/>
            <person name="Shiryaev A."/>
            <person name="Soop K."/>
            <person name="Spirin V."/>
            <person name="Szebenyi C."/>
            <person name="Tomsovsky M."/>
            <person name="Tulloss R.E."/>
            <person name="Uehling J."/>
            <person name="Grigoriev I.V."/>
            <person name="Vagvolgyi C."/>
            <person name="Papp T."/>
            <person name="Martin F.M."/>
            <person name="Miettinen O."/>
            <person name="Hibbett D.S."/>
            <person name="Nagy L.G."/>
        </authorList>
    </citation>
    <scope>NUCLEOTIDE SEQUENCE [LARGE SCALE GENOMIC DNA]</scope>
    <source>
        <strain evidence="2 3">HHB13444</strain>
    </source>
</reference>
<feature type="region of interest" description="Disordered" evidence="1">
    <location>
        <begin position="246"/>
        <end position="287"/>
    </location>
</feature>
<dbReference type="EMBL" id="ML211587">
    <property type="protein sequence ID" value="TFK81567.1"/>
    <property type="molecule type" value="Genomic_DNA"/>
</dbReference>
<feature type="compositionally biased region" description="Low complexity" evidence="1">
    <location>
        <begin position="132"/>
        <end position="145"/>
    </location>
</feature>
<gene>
    <name evidence="2" type="ORF">K466DRAFT_604395</name>
</gene>
<keyword evidence="3" id="KW-1185">Reference proteome</keyword>
<sequence length="317" mass="34688">MNDSQSIVGGLICFDEETQEYKRNVNYRPIFYAPYPFVASRISSLAPPSDLAPSSANTDTPGREQRKADSLLDLGSDLRTWQASEGSSPLRKEDGYQVEASAPALSAAYIPTSWLSEQDWFEDAPTDNTNLSSSCRSESEPASSPIKNTGNAYEGDRSACPGAESVHLTEGSCSARPGTESAPLEDREIKGRAESAYLEERIKVAEKLEAAARSASLRSMRSLGDVETFKSCSHAQMGPLSILKRSRTDELQPEASAKRVRWYDSTGEPAKTRADRSARLYSPRPPQRWEQRLAHGVARIKAAFADVVVKNQSSSAM</sequence>
<protein>
    <submittedName>
        <fullName evidence="2">Uncharacterized protein</fullName>
    </submittedName>
</protein>
<evidence type="ECO:0000256" key="1">
    <source>
        <dbReference type="SAM" id="MobiDB-lite"/>
    </source>
</evidence>